<keyword evidence="2" id="KW-1185">Reference proteome</keyword>
<evidence type="ECO:0000313" key="1">
    <source>
        <dbReference type="EMBL" id="KFL61025.1"/>
    </source>
</evidence>
<sequence>MTADVCSPVVHPLALARRHPPARPDFFVVLPSSFIGEARDLPVCRADLQRAAVAVAVGFFLAVRSRPDIGRVAVADVVGASLGGDLAIPACLGVLASIGVDAIASVTTDLSCCSSGRTSSQTR</sequence>
<organism evidence="1 2">
    <name type="scientific">Trichophyton rubrum (strain ATCC MYA-4607 / CBS 118892)</name>
    <name type="common">Athlete's foot fungus</name>
    <dbReference type="NCBI Taxonomy" id="559305"/>
    <lineage>
        <taxon>Eukaryota</taxon>
        <taxon>Fungi</taxon>
        <taxon>Dikarya</taxon>
        <taxon>Ascomycota</taxon>
        <taxon>Pezizomycotina</taxon>
        <taxon>Eurotiomycetes</taxon>
        <taxon>Eurotiomycetidae</taxon>
        <taxon>Onygenales</taxon>
        <taxon>Arthrodermataceae</taxon>
        <taxon>Trichophyton</taxon>
    </lineage>
</organism>
<dbReference type="RefSeq" id="XP_047605790.1">
    <property type="nucleotide sequence ID" value="XM_047750963.1"/>
</dbReference>
<accession>A0A080WLL2</accession>
<protein>
    <submittedName>
        <fullName evidence="1">Uncharacterized protein</fullName>
    </submittedName>
</protein>
<evidence type="ECO:0000313" key="2">
    <source>
        <dbReference type="Proteomes" id="UP000008864"/>
    </source>
</evidence>
<dbReference type="GeneID" id="71777266"/>
<name>A0A080WLL2_TRIRC</name>
<proteinExistence type="predicted"/>
<dbReference type="InParanoid" id="A0A080WLL2"/>
<dbReference type="AlphaFoldDB" id="A0A080WLL2"/>
<dbReference type="HOGENOM" id="CLU_2016854_0_0_1"/>
<gene>
    <name evidence="1" type="ORF">TERG_11926</name>
</gene>
<dbReference type="Proteomes" id="UP000008864">
    <property type="component" value="Unassembled WGS sequence"/>
</dbReference>
<reference evidence="2" key="1">
    <citation type="journal article" date="2012" name="MBio">
        <title>Comparative genome analysis of Trichophyton rubrum and related dermatophytes reveals candidate genes involved in infection.</title>
        <authorList>
            <person name="Martinez D.A."/>
            <person name="Oliver B.G."/>
            <person name="Graeser Y."/>
            <person name="Goldberg J.M."/>
            <person name="Li W."/>
            <person name="Martinez-Rossi N.M."/>
            <person name="Monod M."/>
            <person name="Shelest E."/>
            <person name="Barton R.C."/>
            <person name="Birch E."/>
            <person name="Brakhage A.A."/>
            <person name="Chen Z."/>
            <person name="Gurr S.J."/>
            <person name="Heiman D."/>
            <person name="Heitman J."/>
            <person name="Kosti I."/>
            <person name="Rossi A."/>
            <person name="Saif S."/>
            <person name="Samalova M."/>
            <person name="Saunders C.W."/>
            <person name="Shea T."/>
            <person name="Summerbell R.C."/>
            <person name="Xu J."/>
            <person name="Young S."/>
            <person name="Zeng Q."/>
            <person name="Birren B.W."/>
            <person name="Cuomo C.A."/>
            <person name="White T.C."/>
        </authorList>
    </citation>
    <scope>NUCLEOTIDE SEQUENCE [LARGE SCALE GENOMIC DNA]</scope>
    <source>
        <strain evidence="2">ATCC MYA-4607 / CBS 118892</strain>
    </source>
</reference>
<dbReference type="EMBL" id="GG700650">
    <property type="protein sequence ID" value="KFL61025.1"/>
    <property type="molecule type" value="Genomic_DNA"/>
</dbReference>